<evidence type="ECO:0000313" key="1">
    <source>
        <dbReference type="EMBL" id="GLQ72903.1"/>
    </source>
</evidence>
<dbReference type="Proteomes" id="UP001156690">
    <property type="component" value="Unassembled WGS sequence"/>
</dbReference>
<proteinExistence type="predicted"/>
<reference evidence="2" key="1">
    <citation type="journal article" date="2019" name="Int. J. Syst. Evol. Microbiol.">
        <title>The Global Catalogue of Microorganisms (GCM) 10K type strain sequencing project: providing services to taxonomists for standard genome sequencing and annotation.</title>
        <authorList>
            <consortium name="The Broad Institute Genomics Platform"/>
            <consortium name="The Broad Institute Genome Sequencing Center for Infectious Disease"/>
            <person name="Wu L."/>
            <person name="Ma J."/>
        </authorList>
    </citation>
    <scope>NUCLEOTIDE SEQUENCE [LARGE SCALE GENOMIC DNA]</scope>
    <source>
        <strain evidence="2">NBRC 15640</strain>
    </source>
</reference>
<evidence type="ECO:0008006" key="3">
    <source>
        <dbReference type="Google" id="ProtNLM"/>
    </source>
</evidence>
<dbReference type="EMBL" id="BSNX01000022">
    <property type="protein sequence ID" value="GLQ72903.1"/>
    <property type="molecule type" value="Genomic_DNA"/>
</dbReference>
<sequence>MKPVISALGPMLLLSACTSPIEPVSVQMIRILPPEGLIVPCDKPSLVGRTPIQTLSTDIPNLKRALKECAFQAESYLKWRAAQQASDTEE</sequence>
<keyword evidence="2" id="KW-1185">Reference proteome</keyword>
<name>A0AAV5NQX9_9VIBR</name>
<dbReference type="RefSeq" id="WP_224055539.1">
    <property type="nucleotide sequence ID" value="NZ_AP025145.1"/>
</dbReference>
<dbReference type="InterPro" id="IPR058979">
    <property type="entry name" value="LysC-like"/>
</dbReference>
<accession>A0AAV5NQX9</accession>
<protein>
    <recommendedName>
        <fullName evidence="3">Phage protein</fullName>
    </recommendedName>
</protein>
<dbReference type="AlphaFoldDB" id="A0AAV5NQX9"/>
<comment type="caution">
    <text evidence="1">The sequence shown here is derived from an EMBL/GenBank/DDBJ whole genome shotgun (WGS) entry which is preliminary data.</text>
</comment>
<dbReference type="Pfam" id="PF23793">
    <property type="entry name" value="LysC"/>
    <property type="match status" value="1"/>
</dbReference>
<gene>
    <name evidence="1" type="ORF">GCM10007932_22630</name>
</gene>
<evidence type="ECO:0000313" key="2">
    <source>
        <dbReference type="Proteomes" id="UP001156690"/>
    </source>
</evidence>
<dbReference type="PROSITE" id="PS51257">
    <property type="entry name" value="PROKAR_LIPOPROTEIN"/>
    <property type="match status" value="1"/>
</dbReference>
<organism evidence="1 2">
    <name type="scientific">Vibrio penaeicida</name>
    <dbReference type="NCBI Taxonomy" id="104609"/>
    <lineage>
        <taxon>Bacteria</taxon>
        <taxon>Pseudomonadati</taxon>
        <taxon>Pseudomonadota</taxon>
        <taxon>Gammaproteobacteria</taxon>
        <taxon>Vibrionales</taxon>
        <taxon>Vibrionaceae</taxon>
        <taxon>Vibrio</taxon>
    </lineage>
</organism>